<feature type="compositionally biased region" description="Low complexity" evidence="1">
    <location>
        <begin position="571"/>
        <end position="580"/>
    </location>
</feature>
<evidence type="ECO:0000313" key="2">
    <source>
        <dbReference type="EMBL" id="MFB9994557.1"/>
    </source>
</evidence>
<name>A0ABV6B472_9DEIO</name>
<keyword evidence="3" id="KW-1185">Reference proteome</keyword>
<proteinExistence type="predicted"/>
<dbReference type="RefSeq" id="WP_380015591.1">
    <property type="nucleotide sequence ID" value="NZ_JBHLYR010000063.1"/>
</dbReference>
<dbReference type="EMBL" id="JBHLYR010000063">
    <property type="protein sequence ID" value="MFB9994557.1"/>
    <property type="molecule type" value="Genomic_DNA"/>
</dbReference>
<gene>
    <name evidence="2" type="ORF">ACFFLM_21600</name>
</gene>
<protein>
    <recommendedName>
        <fullName evidence="4">SARP family transcriptional regulator</fullName>
    </recommendedName>
</protein>
<reference evidence="2 3" key="1">
    <citation type="submission" date="2024-09" db="EMBL/GenBank/DDBJ databases">
        <authorList>
            <person name="Sun Q."/>
            <person name="Mori K."/>
        </authorList>
    </citation>
    <scope>NUCLEOTIDE SEQUENCE [LARGE SCALE GENOMIC DNA]</scope>
    <source>
        <strain evidence="2 3">JCM 13503</strain>
    </source>
</reference>
<dbReference type="Proteomes" id="UP001589733">
    <property type="component" value="Unassembled WGS sequence"/>
</dbReference>
<organism evidence="2 3">
    <name type="scientific">Deinococcus oregonensis</name>
    <dbReference type="NCBI Taxonomy" id="1805970"/>
    <lineage>
        <taxon>Bacteria</taxon>
        <taxon>Thermotogati</taxon>
        <taxon>Deinococcota</taxon>
        <taxon>Deinococci</taxon>
        <taxon>Deinococcales</taxon>
        <taxon>Deinococcaceae</taxon>
        <taxon>Deinococcus</taxon>
    </lineage>
</organism>
<sequence>MLTIHLLGHSYLDKDGKPVNASLKAVALLIYLTLQRRPQHREHLAELMWNTPDALRNLRVELHRLRHLDLDLFPSHQPLLEATLPTDLDRWLRDADHLPDSRLGEWLSQGSGLPLSGLEDLGSTEFREWVDSQRWVITQEVEAAFSRVYARSVQNGRLAAAGLIRARAEQLGMQLHITPVPSQPTGSVKFERTELTRRFRHLLDRARETPQLVILSGRSSDGKRELIQGAVAGSDWQALQMQASAHPELQRAAFLHQLLRLLPPERHAEAHALLAQPGSQEEDLVRAWTLVAATGHPLVIAVHDIGQATSFLTASMQFAMNLPSSLMLVLSPSSAEGQHALRDALGTLDRSRLHHLELPALAVHEVMDAVSERQQLLSADQRRAYATRVVQQSDGLDLHARELIEADLDLPGTRLPLPAGVCDALLGQLGGLPPAFRSALARLSLMYGPLDVAVAHVLLGADAPAVLAQATALGLLTTAAPEETVRMPGLIYQVSDLEDGLCFASELLRVALAGTLSSSERRELRTLLAAHHLALQPALAWYYAARAGLSELAAQARAQLPAPADFPAAPVSAPAVAPARRAADPSQHETGGTVTARTERRTSNGYRVATERGQLQILRNGLYASPPLLRLVWPSVPAGNWDMVARLDVQNSAPELERPNSSYGFAVRVGSGPQVVYTQRSTYELQSGQQLGAQVPLGCWFALAGTGDGGPLELSVKSLDIALTIAAWRWNGQTLLPLKKAGSAGHLAGPAALAG</sequence>
<accession>A0ABV6B472</accession>
<comment type="caution">
    <text evidence="2">The sequence shown here is derived from an EMBL/GenBank/DDBJ whole genome shotgun (WGS) entry which is preliminary data.</text>
</comment>
<feature type="region of interest" description="Disordered" evidence="1">
    <location>
        <begin position="571"/>
        <end position="603"/>
    </location>
</feature>
<evidence type="ECO:0008006" key="4">
    <source>
        <dbReference type="Google" id="ProtNLM"/>
    </source>
</evidence>
<evidence type="ECO:0000256" key="1">
    <source>
        <dbReference type="SAM" id="MobiDB-lite"/>
    </source>
</evidence>
<evidence type="ECO:0000313" key="3">
    <source>
        <dbReference type="Proteomes" id="UP001589733"/>
    </source>
</evidence>